<sequence length="689" mass="75134">MSFHQHRMDDPVSPSSPREGHSDFGPRDSSNHYETGGSTLDPAYNPLQRHPSSSSLSSEGEDGDERSELHYSLAGPPQRNPSERIPTPRGSSPAHPTIHTSSDSGRASFSPVKPAPPRHWVGVLDIISPVAMMAGLFLLGIAFTIGHYVFYRSWRDHIVDGNFEQEYIIRAGTAFAFLSKASLVGAVVVAHKQIAWDTVHKRAITIDGVNAMFVAPTDLTSFWNGDMLRRAKTATILALLTWCIPISAIITPGSLSVDLVQRQQNISALIPSTNFSDPTGFVTSLVLSDAADGTQKRARLSGATIAPSPLLSRIVSTTATGGTILPIKPLEPLEPNSSYVYSFHGPSFRCMSADLRATQDILQTMNYDKSGRIRYAAIYNPRILWDTCSIYVGLAYKTITQNGTYSLCSLNGGGCMGGQAQETKLDDPEYGQAFSCELYNTSFTMNVTFQNSRQMLGIQKLEYLNPVSCMPLAPPMNSSSSRQLPGGEWKSSYVVFAAMGDMLVGNITRNLGPGFESFTPISWDTKILQTALIGSSDFASLNITDRPNDVYTGPLARGIEELSRNITLSLLSSNTFGKNVKSDVLAIRQSNRYLFNERNFWLAYGIAIFVTAGAVVVGVVAYLTNGVSLETNFSTVMATTQSSEMQELVRGVDVDSRELQSVVGGRKVRLRRLQNGDRRFVLVMGEAKG</sequence>
<feature type="transmembrane region" description="Helical" evidence="2">
    <location>
        <begin position="126"/>
        <end position="150"/>
    </location>
</feature>
<keyword evidence="2" id="KW-0812">Transmembrane</keyword>
<dbReference type="STRING" id="42251.A0A2T6ZQ09"/>
<gene>
    <name evidence="3" type="ORF">B9Z19DRAFT_1086060</name>
</gene>
<feature type="transmembrane region" description="Helical" evidence="2">
    <location>
        <begin position="601"/>
        <end position="623"/>
    </location>
</feature>
<feature type="compositionally biased region" description="Basic and acidic residues" evidence="1">
    <location>
        <begin position="1"/>
        <end position="10"/>
    </location>
</feature>
<reference evidence="3 4" key="1">
    <citation type="submission" date="2017-04" db="EMBL/GenBank/DDBJ databases">
        <title>Draft genome sequence of Tuber borchii Vittad., a whitish edible truffle.</title>
        <authorList>
            <consortium name="DOE Joint Genome Institute"/>
            <person name="Murat C."/>
            <person name="Kuo A."/>
            <person name="Barry K.W."/>
            <person name="Clum A."/>
            <person name="Dockter R.B."/>
            <person name="Fauchery L."/>
            <person name="Iotti M."/>
            <person name="Kohler A."/>
            <person name="Labutti K."/>
            <person name="Lindquist E.A."/>
            <person name="Lipzen A."/>
            <person name="Ohm R.A."/>
            <person name="Wang M."/>
            <person name="Grigoriev I.V."/>
            <person name="Zambonelli A."/>
            <person name="Martin F.M."/>
        </authorList>
    </citation>
    <scope>NUCLEOTIDE SEQUENCE [LARGE SCALE GENOMIC DNA]</scope>
    <source>
        <strain evidence="3 4">Tbo3840</strain>
    </source>
</reference>
<dbReference type="Proteomes" id="UP000244722">
    <property type="component" value="Unassembled WGS sequence"/>
</dbReference>
<evidence type="ECO:0000313" key="4">
    <source>
        <dbReference type="Proteomes" id="UP000244722"/>
    </source>
</evidence>
<feature type="compositionally biased region" description="Polar residues" evidence="1">
    <location>
        <begin position="98"/>
        <end position="107"/>
    </location>
</feature>
<organism evidence="3 4">
    <name type="scientific">Tuber borchii</name>
    <name type="common">White truffle</name>
    <dbReference type="NCBI Taxonomy" id="42251"/>
    <lineage>
        <taxon>Eukaryota</taxon>
        <taxon>Fungi</taxon>
        <taxon>Dikarya</taxon>
        <taxon>Ascomycota</taxon>
        <taxon>Pezizomycotina</taxon>
        <taxon>Pezizomycetes</taxon>
        <taxon>Pezizales</taxon>
        <taxon>Tuberaceae</taxon>
        <taxon>Tuber</taxon>
    </lineage>
</organism>
<dbReference type="AlphaFoldDB" id="A0A2T6ZQ09"/>
<evidence type="ECO:0000256" key="2">
    <source>
        <dbReference type="SAM" id="Phobius"/>
    </source>
</evidence>
<keyword evidence="4" id="KW-1185">Reference proteome</keyword>
<name>A0A2T6ZQ09_TUBBO</name>
<keyword evidence="2" id="KW-0472">Membrane</keyword>
<dbReference type="PANTHER" id="PTHR35041:SF6">
    <property type="entry name" value="FORMYLMETHIONINE DEFORMYLASE-LIKE PROTEIN-RELATED"/>
    <property type="match status" value="1"/>
</dbReference>
<feature type="region of interest" description="Disordered" evidence="1">
    <location>
        <begin position="1"/>
        <end position="113"/>
    </location>
</feature>
<dbReference type="OrthoDB" id="5039032at2759"/>
<accession>A0A2T6ZQ09</accession>
<feature type="compositionally biased region" description="Basic and acidic residues" evidence="1">
    <location>
        <begin position="18"/>
        <end position="31"/>
    </location>
</feature>
<comment type="caution">
    <text evidence="3">The sequence shown here is derived from an EMBL/GenBank/DDBJ whole genome shotgun (WGS) entry which is preliminary data.</text>
</comment>
<proteinExistence type="predicted"/>
<evidence type="ECO:0000313" key="3">
    <source>
        <dbReference type="EMBL" id="PUU77565.1"/>
    </source>
</evidence>
<feature type="transmembrane region" description="Helical" evidence="2">
    <location>
        <begin position="236"/>
        <end position="255"/>
    </location>
</feature>
<protein>
    <submittedName>
        <fullName evidence="3">Uncharacterized protein</fullName>
    </submittedName>
</protein>
<dbReference type="EMBL" id="NESQ01000149">
    <property type="protein sequence ID" value="PUU77565.1"/>
    <property type="molecule type" value="Genomic_DNA"/>
</dbReference>
<evidence type="ECO:0000256" key="1">
    <source>
        <dbReference type="SAM" id="MobiDB-lite"/>
    </source>
</evidence>
<keyword evidence="2" id="KW-1133">Transmembrane helix</keyword>
<dbReference type="PANTHER" id="PTHR35041">
    <property type="entry name" value="MEDIATOR OF RNA POLYMERASE II TRANSCRIPTION SUBUNIT 1"/>
    <property type="match status" value="1"/>
</dbReference>